<comment type="caution">
    <text evidence="1">The sequence shown here is derived from an EMBL/GenBank/DDBJ whole genome shotgun (WGS) entry which is preliminary data.</text>
</comment>
<name>A0AAV9ASK2_ACOGR</name>
<gene>
    <name evidence="1" type="ORF">QJS04_geneDACA000273</name>
</gene>
<proteinExistence type="predicted"/>
<reference evidence="1" key="2">
    <citation type="submission" date="2023-06" db="EMBL/GenBank/DDBJ databases">
        <authorList>
            <person name="Ma L."/>
            <person name="Liu K.-W."/>
            <person name="Li Z."/>
            <person name="Hsiao Y.-Y."/>
            <person name="Qi Y."/>
            <person name="Fu T."/>
            <person name="Tang G."/>
            <person name="Zhang D."/>
            <person name="Sun W.-H."/>
            <person name="Liu D.-K."/>
            <person name="Li Y."/>
            <person name="Chen G.-Z."/>
            <person name="Liu X.-D."/>
            <person name="Liao X.-Y."/>
            <person name="Jiang Y.-T."/>
            <person name="Yu X."/>
            <person name="Hao Y."/>
            <person name="Huang J."/>
            <person name="Zhao X.-W."/>
            <person name="Ke S."/>
            <person name="Chen Y.-Y."/>
            <person name="Wu W.-L."/>
            <person name="Hsu J.-L."/>
            <person name="Lin Y.-F."/>
            <person name="Huang M.-D."/>
            <person name="Li C.-Y."/>
            <person name="Huang L."/>
            <person name="Wang Z.-W."/>
            <person name="Zhao X."/>
            <person name="Zhong W.-Y."/>
            <person name="Peng D.-H."/>
            <person name="Ahmad S."/>
            <person name="Lan S."/>
            <person name="Zhang J.-S."/>
            <person name="Tsai W.-C."/>
            <person name="Van De Peer Y."/>
            <person name="Liu Z.-J."/>
        </authorList>
    </citation>
    <scope>NUCLEOTIDE SEQUENCE</scope>
    <source>
        <strain evidence="1">SCP</strain>
        <tissue evidence="1">Leaves</tissue>
    </source>
</reference>
<evidence type="ECO:0000313" key="2">
    <source>
        <dbReference type="Proteomes" id="UP001179952"/>
    </source>
</evidence>
<dbReference type="AlphaFoldDB" id="A0AAV9ASK2"/>
<dbReference type="EMBL" id="JAUJYN010000007">
    <property type="protein sequence ID" value="KAK1267139.1"/>
    <property type="molecule type" value="Genomic_DNA"/>
</dbReference>
<sequence length="61" mass="6764">MITEALMPRFYFQLSQSTIFQLVHETLTEWSDKVTSFDSRVSIPSTTTTSISGSTTGPESS</sequence>
<dbReference type="Proteomes" id="UP001179952">
    <property type="component" value="Unassembled WGS sequence"/>
</dbReference>
<keyword evidence="2" id="KW-1185">Reference proteome</keyword>
<accession>A0AAV9ASK2</accession>
<reference evidence="1" key="1">
    <citation type="journal article" date="2023" name="Nat. Commun.">
        <title>Diploid and tetraploid genomes of Acorus and the evolution of monocots.</title>
        <authorList>
            <person name="Ma L."/>
            <person name="Liu K.W."/>
            <person name="Li Z."/>
            <person name="Hsiao Y.Y."/>
            <person name="Qi Y."/>
            <person name="Fu T."/>
            <person name="Tang G.D."/>
            <person name="Zhang D."/>
            <person name="Sun W.H."/>
            <person name="Liu D.K."/>
            <person name="Li Y."/>
            <person name="Chen G.Z."/>
            <person name="Liu X.D."/>
            <person name="Liao X.Y."/>
            <person name="Jiang Y.T."/>
            <person name="Yu X."/>
            <person name="Hao Y."/>
            <person name="Huang J."/>
            <person name="Zhao X.W."/>
            <person name="Ke S."/>
            <person name="Chen Y.Y."/>
            <person name="Wu W.L."/>
            <person name="Hsu J.L."/>
            <person name="Lin Y.F."/>
            <person name="Huang M.D."/>
            <person name="Li C.Y."/>
            <person name="Huang L."/>
            <person name="Wang Z.W."/>
            <person name="Zhao X."/>
            <person name="Zhong W.Y."/>
            <person name="Peng D.H."/>
            <person name="Ahmad S."/>
            <person name="Lan S."/>
            <person name="Zhang J.S."/>
            <person name="Tsai W.C."/>
            <person name="Van de Peer Y."/>
            <person name="Liu Z.J."/>
        </authorList>
    </citation>
    <scope>NUCLEOTIDE SEQUENCE</scope>
    <source>
        <strain evidence="1">SCP</strain>
    </source>
</reference>
<protein>
    <submittedName>
        <fullName evidence="1">Uncharacterized protein</fullName>
    </submittedName>
</protein>
<evidence type="ECO:0000313" key="1">
    <source>
        <dbReference type="EMBL" id="KAK1267139.1"/>
    </source>
</evidence>
<organism evidence="1 2">
    <name type="scientific">Acorus gramineus</name>
    <name type="common">Dwarf sweet flag</name>
    <dbReference type="NCBI Taxonomy" id="55184"/>
    <lineage>
        <taxon>Eukaryota</taxon>
        <taxon>Viridiplantae</taxon>
        <taxon>Streptophyta</taxon>
        <taxon>Embryophyta</taxon>
        <taxon>Tracheophyta</taxon>
        <taxon>Spermatophyta</taxon>
        <taxon>Magnoliopsida</taxon>
        <taxon>Liliopsida</taxon>
        <taxon>Acoraceae</taxon>
        <taxon>Acorus</taxon>
    </lineage>
</organism>